<feature type="transmembrane region" description="Helical" evidence="1">
    <location>
        <begin position="7"/>
        <end position="29"/>
    </location>
</feature>
<keyword evidence="1" id="KW-1133">Transmembrane helix</keyword>
<dbReference type="AlphaFoldDB" id="L9XJ59"/>
<sequence>METDETGLFGGGIAIGVLLILLGVVAYVGTGFASVTALIPAFFGIAIVAIGWLGRATGRRRLPIYGYGLLALLGIAGSTRGLADAWTLATGGSVDSPIGAISQAAMVVLCFALLFLVGRALGDDR</sequence>
<keyword evidence="1" id="KW-0472">Membrane</keyword>
<keyword evidence="1" id="KW-0812">Transmembrane</keyword>
<proteinExistence type="predicted"/>
<protein>
    <submittedName>
        <fullName evidence="2">Uncharacterized protein</fullName>
    </submittedName>
</protein>
<feature type="transmembrane region" description="Helical" evidence="1">
    <location>
        <begin position="65"/>
        <end position="83"/>
    </location>
</feature>
<comment type="caution">
    <text evidence="2">The sequence shown here is derived from an EMBL/GenBank/DDBJ whole genome shotgun (WGS) entry which is preliminary data.</text>
</comment>
<evidence type="ECO:0000313" key="2">
    <source>
        <dbReference type="EMBL" id="ELY61446.1"/>
    </source>
</evidence>
<dbReference type="PATRIC" id="fig|1227497.3.peg.269"/>
<dbReference type="RefSeq" id="WP_005553150.1">
    <property type="nucleotide sequence ID" value="NZ_AOIB01000005.1"/>
</dbReference>
<dbReference type="STRING" id="1227497.C491_01272"/>
<feature type="transmembrane region" description="Helical" evidence="1">
    <location>
        <begin position="35"/>
        <end position="53"/>
    </location>
</feature>
<dbReference type="OrthoDB" id="206114at2157"/>
<gene>
    <name evidence="2" type="ORF">C491_01272</name>
</gene>
<reference evidence="2 3" key="1">
    <citation type="journal article" date="2014" name="PLoS Genet.">
        <title>Phylogenetically driven sequencing of extremely halophilic archaea reveals strategies for static and dynamic osmo-response.</title>
        <authorList>
            <person name="Becker E.A."/>
            <person name="Seitzer P.M."/>
            <person name="Tritt A."/>
            <person name="Larsen D."/>
            <person name="Krusor M."/>
            <person name="Yao A.I."/>
            <person name="Wu D."/>
            <person name="Madern D."/>
            <person name="Eisen J.A."/>
            <person name="Darling A.E."/>
            <person name="Facciotti M.T."/>
        </authorList>
    </citation>
    <scope>NUCLEOTIDE SEQUENCE [LARGE SCALE GENOMIC DNA]</scope>
    <source>
        <strain evidence="2 3">DSM 10524</strain>
    </source>
</reference>
<organism evidence="2 3">
    <name type="scientific">Natronococcus amylolyticus DSM 10524</name>
    <dbReference type="NCBI Taxonomy" id="1227497"/>
    <lineage>
        <taxon>Archaea</taxon>
        <taxon>Methanobacteriati</taxon>
        <taxon>Methanobacteriota</taxon>
        <taxon>Stenosarchaea group</taxon>
        <taxon>Halobacteria</taxon>
        <taxon>Halobacteriales</taxon>
        <taxon>Natrialbaceae</taxon>
        <taxon>Natronococcus</taxon>
    </lineage>
</organism>
<evidence type="ECO:0000256" key="1">
    <source>
        <dbReference type="SAM" id="Phobius"/>
    </source>
</evidence>
<accession>L9XJ59</accession>
<name>L9XJ59_9EURY</name>
<feature type="transmembrane region" description="Helical" evidence="1">
    <location>
        <begin position="103"/>
        <end position="122"/>
    </location>
</feature>
<keyword evidence="3" id="KW-1185">Reference proteome</keyword>
<dbReference type="EMBL" id="AOIB01000005">
    <property type="protein sequence ID" value="ELY61446.1"/>
    <property type="molecule type" value="Genomic_DNA"/>
</dbReference>
<dbReference type="eggNOG" id="arCOG11882">
    <property type="taxonomic scope" value="Archaea"/>
</dbReference>
<dbReference type="Proteomes" id="UP000011688">
    <property type="component" value="Unassembled WGS sequence"/>
</dbReference>
<evidence type="ECO:0000313" key="3">
    <source>
        <dbReference type="Proteomes" id="UP000011688"/>
    </source>
</evidence>